<keyword evidence="3" id="KW-0489">Methyltransferase</keyword>
<feature type="short sequence motif" description="Histidine triad motif" evidence="1">
    <location>
        <begin position="100"/>
        <end position="104"/>
    </location>
</feature>
<protein>
    <submittedName>
        <fullName evidence="3">HIT family protein</fullName>
        <ecNumber evidence="3">2.1.1.-</ecNumber>
    </submittedName>
</protein>
<dbReference type="PRINTS" id="PR00332">
    <property type="entry name" value="HISTRIAD"/>
</dbReference>
<comment type="caution">
    <text evidence="3">The sequence shown here is derived from an EMBL/GenBank/DDBJ whole genome shotgun (WGS) entry which is preliminary data.</text>
</comment>
<dbReference type="InterPro" id="IPR001310">
    <property type="entry name" value="Histidine_triad_HIT"/>
</dbReference>
<dbReference type="PANTHER" id="PTHR46648">
    <property type="entry name" value="HIT FAMILY PROTEIN 1"/>
    <property type="match status" value="1"/>
</dbReference>
<dbReference type="RefSeq" id="WP_380695850.1">
    <property type="nucleotide sequence ID" value="NZ_JBHRYR010000003.1"/>
</dbReference>
<dbReference type="EMBL" id="JBHRYR010000003">
    <property type="protein sequence ID" value="MFC3853057.1"/>
    <property type="molecule type" value="Genomic_DNA"/>
</dbReference>
<dbReference type="InterPro" id="IPR036265">
    <property type="entry name" value="HIT-like_sf"/>
</dbReference>
<proteinExistence type="predicted"/>
<organism evidence="3 4">
    <name type="scientific">Saccharospirillum mangrovi</name>
    <dbReference type="NCBI Taxonomy" id="2161747"/>
    <lineage>
        <taxon>Bacteria</taxon>
        <taxon>Pseudomonadati</taxon>
        <taxon>Pseudomonadota</taxon>
        <taxon>Gammaproteobacteria</taxon>
        <taxon>Oceanospirillales</taxon>
        <taxon>Saccharospirillaceae</taxon>
        <taxon>Saccharospirillum</taxon>
    </lineage>
</organism>
<dbReference type="CDD" id="cd01277">
    <property type="entry name" value="HINT_subgroup"/>
    <property type="match status" value="1"/>
</dbReference>
<dbReference type="Gene3D" id="3.30.428.10">
    <property type="entry name" value="HIT-like"/>
    <property type="match status" value="1"/>
</dbReference>
<dbReference type="SUPFAM" id="SSF54197">
    <property type="entry name" value="HIT-like"/>
    <property type="match status" value="1"/>
</dbReference>
<feature type="domain" description="HIT" evidence="2">
    <location>
        <begin position="8"/>
        <end position="126"/>
    </location>
</feature>
<dbReference type="InterPro" id="IPR011146">
    <property type="entry name" value="HIT-like"/>
</dbReference>
<gene>
    <name evidence="3" type="ORF">ACFOOG_09470</name>
</gene>
<evidence type="ECO:0000313" key="3">
    <source>
        <dbReference type="EMBL" id="MFC3853057.1"/>
    </source>
</evidence>
<dbReference type="PROSITE" id="PS51084">
    <property type="entry name" value="HIT_2"/>
    <property type="match status" value="1"/>
</dbReference>
<sequence length="139" mass="14929">MSYDNNNIFAKILRGELPCIKVYEDDHTMAFMDIMPQCDGHTLVIPKEPAETLMDLSDEGAAAVIKTTKKIAAAVDKAMQGPGVVLFQLNGAGAGQTVPHLHFHVIPGSLAMLRQPHAMVQGDPEVLKVNAEKIKAALG</sequence>
<dbReference type="GO" id="GO:0032259">
    <property type="term" value="P:methylation"/>
    <property type="evidence" value="ECO:0007669"/>
    <property type="project" value="UniProtKB-KW"/>
</dbReference>
<dbReference type="InterPro" id="IPR039384">
    <property type="entry name" value="HINT"/>
</dbReference>
<evidence type="ECO:0000259" key="2">
    <source>
        <dbReference type="PROSITE" id="PS51084"/>
    </source>
</evidence>
<dbReference type="EC" id="2.1.1.-" evidence="3"/>
<dbReference type="GO" id="GO:0008168">
    <property type="term" value="F:methyltransferase activity"/>
    <property type="evidence" value="ECO:0007669"/>
    <property type="project" value="UniProtKB-KW"/>
</dbReference>
<keyword evidence="4" id="KW-1185">Reference proteome</keyword>
<name>A0ABV8A0V3_9GAMM</name>
<dbReference type="Proteomes" id="UP001595617">
    <property type="component" value="Unassembled WGS sequence"/>
</dbReference>
<evidence type="ECO:0000313" key="4">
    <source>
        <dbReference type="Proteomes" id="UP001595617"/>
    </source>
</evidence>
<reference evidence="4" key="1">
    <citation type="journal article" date="2019" name="Int. J. Syst. Evol. Microbiol.">
        <title>The Global Catalogue of Microorganisms (GCM) 10K type strain sequencing project: providing services to taxonomists for standard genome sequencing and annotation.</title>
        <authorList>
            <consortium name="The Broad Institute Genomics Platform"/>
            <consortium name="The Broad Institute Genome Sequencing Center for Infectious Disease"/>
            <person name="Wu L."/>
            <person name="Ma J."/>
        </authorList>
    </citation>
    <scope>NUCLEOTIDE SEQUENCE [LARGE SCALE GENOMIC DNA]</scope>
    <source>
        <strain evidence="4">IBRC 10765</strain>
    </source>
</reference>
<accession>A0ABV8A0V3</accession>
<evidence type="ECO:0000256" key="1">
    <source>
        <dbReference type="PROSITE-ProRule" id="PRU00464"/>
    </source>
</evidence>
<dbReference type="PANTHER" id="PTHR46648:SF1">
    <property type="entry name" value="ADENOSINE 5'-MONOPHOSPHORAMIDASE HNT1"/>
    <property type="match status" value="1"/>
</dbReference>
<dbReference type="Pfam" id="PF01230">
    <property type="entry name" value="HIT"/>
    <property type="match status" value="1"/>
</dbReference>
<keyword evidence="3" id="KW-0808">Transferase</keyword>